<proteinExistence type="predicted"/>
<evidence type="ECO:0000313" key="1">
    <source>
        <dbReference type="EMBL" id="WPJ97806.1"/>
    </source>
</evidence>
<accession>A0ABZ0RRT9</accession>
<sequence>MSHPAKTLNQVSTEAHQVLCERLGVADTVRFLNQFKNGKGNYTKERDATLEDMSVQEAAAAIRKSKEAKNTNITT</sequence>
<keyword evidence="2" id="KW-1185">Reference proteome</keyword>
<dbReference type="Proteomes" id="UP001324993">
    <property type="component" value="Chromosome"/>
</dbReference>
<gene>
    <name evidence="1" type="ORF">SH580_08785</name>
</gene>
<organism evidence="1 2">
    <name type="scientific">Coraliomargarita algicola</name>
    <dbReference type="NCBI Taxonomy" id="3092156"/>
    <lineage>
        <taxon>Bacteria</taxon>
        <taxon>Pseudomonadati</taxon>
        <taxon>Verrucomicrobiota</taxon>
        <taxon>Opitutia</taxon>
        <taxon>Puniceicoccales</taxon>
        <taxon>Coraliomargaritaceae</taxon>
        <taxon>Coraliomargarita</taxon>
    </lineage>
</organism>
<reference evidence="1 2" key="1">
    <citation type="submission" date="2023-11" db="EMBL/GenBank/DDBJ databases">
        <title>Coraliomargarita sp. nov., isolated from marine algae.</title>
        <authorList>
            <person name="Lee J.K."/>
            <person name="Baek J.H."/>
            <person name="Kim J.M."/>
            <person name="Choi D.G."/>
            <person name="Jeon C.O."/>
        </authorList>
    </citation>
    <scope>NUCLEOTIDE SEQUENCE [LARGE SCALE GENOMIC DNA]</scope>
    <source>
        <strain evidence="1 2">J2-16</strain>
    </source>
</reference>
<dbReference type="RefSeq" id="WP_319834627.1">
    <property type="nucleotide sequence ID" value="NZ_CP138858.1"/>
</dbReference>
<evidence type="ECO:0000313" key="2">
    <source>
        <dbReference type="Proteomes" id="UP001324993"/>
    </source>
</evidence>
<protein>
    <submittedName>
        <fullName evidence="1">Uncharacterized protein</fullName>
    </submittedName>
</protein>
<name>A0ABZ0RRT9_9BACT</name>
<dbReference type="EMBL" id="CP138858">
    <property type="protein sequence ID" value="WPJ97806.1"/>
    <property type="molecule type" value="Genomic_DNA"/>
</dbReference>